<dbReference type="InterPro" id="IPR041679">
    <property type="entry name" value="DNA2/NAM7-like_C"/>
</dbReference>
<dbReference type="InterPro" id="IPR025103">
    <property type="entry name" value="DUF4011"/>
</dbReference>
<feature type="domain" description="DNA2/NAM7 helicase-like C-terminal" evidence="3">
    <location>
        <begin position="1267"/>
        <end position="1452"/>
    </location>
</feature>
<proteinExistence type="predicted"/>
<evidence type="ECO:0000313" key="6">
    <source>
        <dbReference type="Proteomes" id="UP000233781"/>
    </source>
</evidence>
<dbReference type="OrthoDB" id="9757917at2"/>
<feature type="domain" description="Restriction endonuclease type II-like" evidence="4">
    <location>
        <begin position="1498"/>
        <end position="1595"/>
    </location>
</feature>
<dbReference type="InterPro" id="IPR027417">
    <property type="entry name" value="P-loop_NTPase"/>
</dbReference>
<dbReference type="FunFam" id="3.40.50.300:FF:002063">
    <property type="entry name" value="DNA helicase related protein"/>
    <property type="match status" value="1"/>
</dbReference>
<feature type="compositionally biased region" description="Polar residues" evidence="1">
    <location>
        <begin position="80"/>
        <end position="92"/>
    </location>
</feature>
<dbReference type="Proteomes" id="UP000233781">
    <property type="component" value="Unassembled WGS sequence"/>
</dbReference>
<evidence type="ECO:0000256" key="1">
    <source>
        <dbReference type="SAM" id="MobiDB-lite"/>
    </source>
</evidence>
<dbReference type="CDD" id="cd18808">
    <property type="entry name" value="SF1_C_Upf1"/>
    <property type="match status" value="1"/>
</dbReference>
<evidence type="ECO:0000259" key="3">
    <source>
        <dbReference type="Pfam" id="PF13087"/>
    </source>
</evidence>
<dbReference type="InterPro" id="IPR011335">
    <property type="entry name" value="Restrct_endonuc-II-like"/>
</dbReference>
<protein>
    <submittedName>
        <fullName evidence="5">Uncharacterized protein DUF3320</fullName>
    </submittedName>
</protein>
<dbReference type="SUPFAM" id="SSF52540">
    <property type="entry name" value="P-loop containing nucleoside triphosphate hydrolases"/>
    <property type="match status" value="2"/>
</dbReference>
<dbReference type="PANTHER" id="PTHR10887">
    <property type="entry name" value="DNA2/NAM7 HELICASE FAMILY"/>
    <property type="match status" value="1"/>
</dbReference>
<feature type="domain" description="DUF3320" evidence="2">
    <location>
        <begin position="1652"/>
        <end position="1696"/>
    </location>
</feature>
<feature type="compositionally biased region" description="Basic and acidic residues" evidence="1">
    <location>
        <begin position="70"/>
        <end position="79"/>
    </location>
</feature>
<evidence type="ECO:0000313" key="5">
    <source>
        <dbReference type="EMBL" id="PKW25732.1"/>
    </source>
</evidence>
<gene>
    <name evidence="5" type="ORF">ATL31_0532</name>
</gene>
<evidence type="ECO:0000259" key="4">
    <source>
        <dbReference type="Pfam" id="PF18741"/>
    </source>
</evidence>
<dbReference type="RefSeq" id="WP_101394414.1">
    <property type="nucleotide sequence ID" value="NZ_PJNE01000001.1"/>
</dbReference>
<evidence type="ECO:0000259" key="2">
    <source>
        <dbReference type="Pfam" id="PF11784"/>
    </source>
</evidence>
<dbReference type="InterPro" id="IPR021754">
    <property type="entry name" value="DUF3320"/>
</dbReference>
<comment type="caution">
    <text evidence="5">The sequence shown here is derived from an EMBL/GenBank/DDBJ whole genome shotgun (WGS) entry which is preliminary data.</text>
</comment>
<keyword evidence="6" id="KW-1185">Reference proteome</keyword>
<dbReference type="Gene3D" id="3.40.960.10">
    <property type="entry name" value="VSR Endonuclease"/>
    <property type="match status" value="1"/>
</dbReference>
<dbReference type="Pfam" id="PF18741">
    <property type="entry name" value="MTES_1575"/>
    <property type="match status" value="1"/>
</dbReference>
<dbReference type="EMBL" id="PJNE01000001">
    <property type="protein sequence ID" value="PKW25732.1"/>
    <property type="molecule type" value="Genomic_DNA"/>
</dbReference>
<dbReference type="Gene3D" id="3.40.50.300">
    <property type="entry name" value="P-loop containing nucleotide triphosphate hydrolases"/>
    <property type="match status" value="3"/>
</dbReference>
<dbReference type="Pfam" id="PF13087">
    <property type="entry name" value="AAA_12"/>
    <property type="match status" value="1"/>
</dbReference>
<reference evidence="5 6" key="1">
    <citation type="submission" date="2017-12" db="EMBL/GenBank/DDBJ databases">
        <title>Sequencing the genomes of 1000 Actinobacteria strains.</title>
        <authorList>
            <person name="Klenk H.-P."/>
        </authorList>
    </citation>
    <scope>NUCLEOTIDE SEQUENCE [LARGE SCALE GENOMIC DNA]</scope>
    <source>
        <strain evidence="5 6">DSM 12806</strain>
    </source>
</reference>
<feature type="region of interest" description="Disordered" evidence="1">
    <location>
        <begin position="67"/>
        <end position="92"/>
    </location>
</feature>
<organism evidence="5 6">
    <name type="scientific">Phycicoccus duodecadis</name>
    <dbReference type="NCBI Taxonomy" id="173053"/>
    <lineage>
        <taxon>Bacteria</taxon>
        <taxon>Bacillati</taxon>
        <taxon>Actinomycetota</taxon>
        <taxon>Actinomycetes</taxon>
        <taxon>Micrococcales</taxon>
        <taxon>Intrasporangiaceae</taxon>
        <taxon>Phycicoccus</taxon>
    </lineage>
</organism>
<sequence length="1814" mass="196932">MGRPRSEVSSIPTDVDEALRVWRDGLINLSGTNRALNFKHTKTGSVPIDGPDIATVLAGLRAGRTWRLRGRPEPAESGEKSTTPPSDPTALSTSMLERDLSRALKNLQRREHQEYLDRGLIVLYFAFGMLDWADVDGTRFASPLLLVPVTLVPMGRQNDPKLKANDDGDAVLNPALALRLNDFGVTLPTVEDPETADVEELLDAVRSAVAKKPGWMVSSDVTLSVFSFMKEAMYRDLLENAEAIAAHPVVTALATQDPTAQGGGFLFEEIPTEQVDDEAPPESTPLVLDADSSQRACVAAAVAGHSFVMDGPPGTGKSQTIANMIGALLHTGKTVLFVSEKAAALEVVRNRLEHVGLGSYVLELHSHKASRKEVAAQLASALDTVPVPPPPMSARDRSQAADRRTQLSAYARAMNEVRPGLGRTVHEVLGRVAELDEAPHAPTPKSPGLALTETGLGAIADAAARLARCWRPALEGQSFLWRGVTDQSPFGARIYAARRGLEELEGVARHNDGLREAFDLPALSDLHLLDALIELSVARPAEVPNAWLTVEDLEIVKGAVSTVEAGIAAVRAEEQRVREVVGDAWRSLPPTEDLPSDYTVSVSTPSPVSVGALTGSRAEELRRRMSGWATTADGCRDSASRLAEVLGVPVPATFSDIDHVLSIAAIPFMDAPPEATWLTTDGLASARGAAQILGSRVRELAAAEAAAQGTFTPAALAAPLADLHARFTTVHKGFRKLMGEYRRDKKTVAAFKAEVVNLDDAIKDLGLAVSWSRAQADLGTAEQGMAGALGRYWQGRETDFERLDAALNHAEEILRAVPPALWPQAARTVAGVPDPSIKALVDRTRDDLVRLRGEVSDDGLGLNRPEVVVGSVAGASEWLRAHLEPLDRAAQVCAGVAAVIGRDLPADDALVMLEARDGALSARQRAIEAAAQAEAHIGHELYRGLETDLPAVHMGVTWATKVRKVRRGFDRPLSESQVKALMTARRTENLSLVISAWERARDAIIDAFEDDRREDLEDEMDLAATAASLIDELDGDGSGQQEWLGYVRATAELRDAGLRDVERFCVDHRVSSSVVPAVFERAVLSSFADAVLASDPSLSPFRSTDRDALVDEFRRLDQMLIPAATSGVITAANALRPRRLDVGEPALIRREGLKKTRHLPVRELISQTRTTTVAVKPCFMMSPLAVSQYLPPNMAFDVVIFDEASQVTPGDAINCIYRGKALITAGDDRQLPPTSFFDRAADEDEESDTDVSDFQSILELSKASGGFRNLGLRWHYRSRHEDLIAFSNHRFYEGRLVTFPGAHAEGPDVGVELFHVPGIYRRGTSRDNPVEAQHVAERVLHHLSTRPDASLGVVTFSVAQADAIQNALDRALDERPDLAAQLDGDRLNGFFVKSLESVQGDERDVMIFSIGYGPDENGKVTTNFGALNRPKGWRRLNVAVTRARQRVEVVSSVRAGDVPPSTNESVRHLVGYLDYAERGPAALALDLGPSGLGTDSPFEDSVIDAIRAMGYDVEPQVGAAGYRIDIGVKHIEHPGVFAIGVECDGYMYHSSPAARDRDRLRQQVLEGLGWRLHRIWGTAWYRDREREKERLRRAIEDALSAPVTGRLSGSISPFERAIVELEAVSEDEQPTWTVPYVPATVPPLPSWVDVSDPSARWEMVDGVRAVADGEGPVHVDVLQHRLREAWGIGRVGHRIHANIRAAIEAAEVTVVGDFVDVPSRRAFPVRVPVPGVTARTAGQVPDVELEEALVNLLRDSGRVDVEELLTATARIFGWGRRTQDMTRRLLDVVGGMSERGGVTREGATIRLSSDEAQR</sequence>
<dbReference type="FunFam" id="3.40.960.10:FF:000002">
    <property type="entry name" value="DNA helicase related protein"/>
    <property type="match status" value="1"/>
</dbReference>
<dbReference type="Pfam" id="PF11784">
    <property type="entry name" value="DUF3320"/>
    <property type="match status" value="1"/>
</dbReference>
<dbReference type="InterPro" id="IPR049468">
    <property type="entry name" value="Restrct_endonuc-II-like_dom"/>
</dbReference>
<name>A0A2N3YFV0_9MICO</name>
<dbReference type="InterPro" id="IPR047187">
    <property type="entry name" value="SF1_C_Upf1"/>
</dbReference>
<accession>A0A2N3YFV0</accession>
<dbReference type="SUPFAM" id="SSF52980">
    <property type="entry name" value="Restriction endonuclease-like"/>
    <property type="match status" value="1"/>
</dbReference>
<dbReference type="InterPro" id="IPR045055">
    <property type="entry name" value="DNA2/NAM7-like"/>
</dbReference>
<dbReference type="Pfam" id="PF13195">
    <property type="entry name" value="DUF4011"/>
    <property type="match status" value="1"/>
</dbReference>